<proteinExistence type="predicted"/>
<organism evidence="1 2">
    <name type="scientific">Trichoderma harzianum CBS 226.95</name>
    <dbReference type="NCBI Taxonomy" id="983964"/>
    <lineage>
        <taxon>Eukaryota</taxon>
        <taxon>Fungi</taxon>
        <taxon>Dikarya</taxon>
        <taxon>Ascomycota</taxon>
        <taxon>Pezizomycotina</taxon>
        <taxon>Sordariomycetes</taxon>
        <taxon>Hypocreomycetidae</taxon>
        <taxon>Hypocreales</taxon>
        <taxon>Hypocreaceae</taxon>
        <taxon>Trichoderma</taxon>
    </lineage>
</organism>
<keyword evidence="2" id="KW-1185">Reference proteome</keyword>
<protein>
    <submittedName>
        <fullName evidence="1">Uncharacterized protein</fullName>
    </submittedName>
</protein>
<dbReference type="RefSeq" id="XP_024774738.1">
    <property type="nucleotide sequence ID" value="XM_024915152.1"/>
</dbReference>
<evidence type="ECO:0000313" key="1">
    <source>
        <dbReference type="EMBL" id="PTB55061.1"/>
    </source>
</evidence>
<dbReference type="Proteomes" id="UP000241690">
    <property type="component" value="Unassembled WGS sequence"/>
</dbReference>
<name>A0A2T4ADB1_TRIHA</name>
<gene>
    <name evidence="1" type="ORF">M431DRAFT_436856</name>
</gene>
<accession>A0A2T4ADB1</accession>
<dbReference type="EMBL" id="KZ679680">
    <property type="protein sequence ID" value="PTB55061.1"/>
    <property type="molecule type" value="Genomic_DNA"/>
</dbReference>
<dbReference type="AlphaFoldDB" id="A0A2T4ADB1"/>
<reference evidence="1 2" key="1">
    <citation type="submission" date="2016-07" db="EMBL/GenBank/DDBJ databases">
        <title>Multiple horizontal gene transfer events from other fungi enriched the ability of initially mycotrophic Trichoderma (Ascomycota) to feed on dead plant biomass.</title>
        <authorList>
            <consortium name="DOE Joint Genome Institute"/>
            <person name="Aerts A."/>
            <person name="Atanasova L."/>
            <person name="Chenthamara K."/>
            <person name="Zhang J."/>
            <person name="Grujic M."/>
            <person name="Henrissat B."/>
            <person name="Kuo A."/>
            <person name="Salamov A."/>
            <person name="Lipzen A."/>
            <person name="Labutti K."/>
            <person name="Barry K."/>
            <person name="Miao Y."/>
            <person name="Rahimi M.J."/>
            <person name="Shen Q."/>
            <person name="Grigoriev I.V."/>
            <person name="Kubicek C.P."/>
            <person name="Druzhinina I.S."/>
        </authorList>
    </citation>
    <scope>NUCLEOTIDE SEQUENCE [LARGE SCALE GENOMIC DNA]</scope>
    <source>
        <strain evidence="1 2">CBS 226.95</strain>
    </source>
</reference>
<dbReference type="GeneID" id="36623718"/>
<evidence type="ECO:0000313" key="2">
    <source>
        <dbReference type="Proteomes" id="UP000241690"/>
    </source>
</evidence>
<sequence>MGFASQRTELARYLHIPSILTTTTCTLLLLLQGEGKAPPIIDGNSLFGDRCDDWVLEDEKEKSALACQIVFI</sequence>